<reference evidence="17 18" key="1">
    <citation type="journal article" date="2015" name="Nature">
        <title>rRNA introns, odd ribosomes, and small enigmatic genomes across a large radiation of phyla.</title>
        <authorList>
            <person name="Brown C.T."/>
            <person name="Hug L.A."/>
            <person name="Thomas B.C."/>
            <person name="Sharon I."/>
            <person name="Castelle C.J."/>
            <person name="Singh A."/>
            <person name="Wilkins M.J."/>
            <person name="Williams K.H."/>
            <person name="Banfield J.F."/>
        </authorList>
    </citation>
    <scope>NUCLEOTIDE SEQUENCE [LARGE SCALE GENOMIC DNA]</scope>
</reference>
<dbReference type="EMBL" id="LCCA01000040">
    <property type="protein sequence ID" value="KKS20868.1"/>
    <property type="molecule type" value="Genomic_DNA"/>
</dbReference>
<protein>
    <recommendedName>
        <fullName evidence="12">Probable peptidoglycan glycosyltransferase FtsW</fullName>
        <ecNumber evidence="14">2.4.99.28</ecNumber>
    </recommendedName>
    <alternativeName>
        <fullName evidence="13">Cell division protein FtsW</fullName>
    </alternativeName>
    <alternativeName>
        <fullName evidence="10">Cell wall polymerase</fullName>
    </alternativeName>
    <alternativeName>
        <fullName evidence="9">Peptidoglycan polymerase</fullName>
    </alternativeName>
</protein>
<evidence type="ECO:0000256" key="9">
    <source>
        <dbReference type="ARBA" id="ARBA00032370"/>
    </source>
</evidence>
<keyword evidence="5" id="KW-0133">Cell shape</keyword>
<evidence type="ECO:0000256" key="8">
    <source>
        <dbReference type="ARBA" id="ARBA00023136"/>
    </source>
</evidence>
<dbReference type="InterPro" id="IPR001182">
    <property type="entry name" value="FtsW/RodA"/>
</dbReference>
<comment type="caution">
    <text evidence="17">The sequence shown here is derived from an EMBL/GenBank/DDBJ whole genome shotgun (WGS) entry which is preliminary data.</text>
</comment>
<dbReference type="PANTHER" id="PTHR30474:SF2">
    <property type="entry name" value="PEPTIDOGLYCAN GLYCOSYLTRANSFERASE FTSW-RELATED"/>
    <property type="match status" value="1"/>
</dbReference>
<feature type="non-terminal residue" evidence="17">
    <location>
        <position position="366"/>
    </location>
</feature>
<evidence type="ECO:0000256" key="5">
    <source>
        <dbReference type="ARBA" id="ARBA00022960"/>
    </source>
</evidence>
<feature type="transmembrane region" description="Helical" evidence="16">
    <location>
        <begin position="83"/>
        <end position="102"/>
    </location>
</feature>
<evidence type="ECO:0000256" key="16">
    <source>
        <dbReference type="SAM" id="Phobius"/>
    </source>
</evidence>
<evidence type="ECO:0000256" key="2">
    <source>
        <dbReference type="ARBA" id="ARBA00022676"/>
    </source>
</evidence>
<keyword evidence="3" id="KW-0808">Transferase</keyword>
<feature type="transmembrane region" description="Helical" evidence="16">
    <location>
        <begin position="257"/>
        <end position="276"/>
    </location>
</feature>
<dbReference type="GO" id="GO:0009252">
    <property type="term" value="P:peptidoglycan biosynthetic process"/>
    <property type="evidence" value="ECO:0007669"/>
    <property type="project" value="UniProtKB-KW"/>
</dbReference>
<dbReference type="GO" id="GO:0008360">
    <property type="term" value="P:regulation of cell shape"/>
    <property type="evidence" value="ECO:0007669"/>
    <property type="project" value="UniProtKB-KW"/>
</dbReference>
<dbReference type="PANTHER" id="PTHR30474">
    <property type="entry name" value="CELL CYCLE PROTEIN"/>
    <property type="match status" value="1"/>
</dbReference>
<evidence type="ECO:0000256" key="7">
    <source>
        <dbReference type="ARBA" id="ARBA00022989"/>
    </source>
</evidence>
<dbReference type="GO" id="GO:0032153">
    <property type="term" value="C:cell division site"/>
    <property type="evidence" value="ECO:0007669"/>
    <property type="project" value="TreeGrafter"/>
</dbReference>
<comment type="similarity">
    <text evidence="11">Belongs to the SEDS family. FtsW subfamily.</text>
</comment>
<evidence type="ECO:0000313" key="18">
    <source>
        <dbReference type="Proteomes" id="UP000034920"/>
    </source>
</evidence>
<feature type="transmembrane region" description="Helical" evidence="16">
    <location>
        <begin position="182"/>
        <end position="209"/>
    </location>
</feature>
<dbReference type="STRING" id="1619103.UU80_C0040G0001"/>
<dbReference type="Pfam" id="PF01098">
    <property type="entry name" value="FTSW_RODA_SPOVE"/>
    <property type="match status" value="1"/>
</dbReference>
<feature type="transmembrane region" description="Helical" evidence="16">
    <location>
        <begin position="296"/>
        <end position="321"/>
    </location>
</feature>
<evidence type="ECO:0000256" key="10">
    <source>
        <dbReference type="ARBA" id="ARBA00033270"/>
    </source>
</evidence>
<evidence type="ECO:0000256" key="1">
    <source>
        <dbReference type="ARBA" id="ARBA00004141"/>
    </source>
</evidence>
<sequence length="366" mass="40237">MRNVKRNTAQRSGFHDRSLLILISLMLLFGVIMIHNATVVYSQGVFGGAYRFVLLQLGWIAAGSLGFLFFYRYDYKKIGRVAYPMFALSLLSLGLLAFLGFLNKSGLIECSNSIIFAPCINGAYRWLYLNPPPLPKIPLMGVLGFQPSELAKLSLIMYLSVQLNKAIKERDNSFYVYLFPSGLVALFILLQPNMSTAALVFLIATSIYYSTGESLKPLLVTGPVLALTGLLFILTSPYRRDRLLTLIGTTEGKELSLGYHIKQILIALGSGGLFGVGFGQSRQKFQYLPEVSSDSIFAIIGEELGFAGTTVVVILFSLFIYKGFDIARNAPDLLGKMLAVGITSWIALQFFVNVAAMTKLIPLTGV</sequence>
<evidence type="ECO:0000256" key="11">
    <source>
        <dbReference type="ARBA" id="ARBA00038053"/>
    </source>
</evidence>
<keyword evidence="2" id="KW-0328">Glycosyltransferase</keyword>
<evidence type="ECO:0000256" key="12">
    <source>
        <dbReference type="ARBA" id="ARBA00041185"/>
    </source>
</evidence>
<dbReference type="GO" id="GO:0005886">
    <property type="term" value="C:plasma membrane"/>
    <property type="evidence" value="ECO:0007669"/>
    <property type="project" value="TreeGrafter"/>
</dbReference>
<feature type="transmembrane region" description="Helical" evidence="16">
    <location>
        <begin position="137"/>
        <end position="161"/>
    </location>
</feature>
<comment type="catalytic activity">
    <reaction evidence="15">
        <text>[GlcNAc-(1-&gt;4)-Mur2Ac(oyl-L-Ala-gamma-D-Glu-L-Lys-D-Ala-D-Ala)](n)-di-trans,octa-cis-undecaprenyl diphosphate + beta-D-GlcNAc-(1-&gt;4)-Mur2Ac(oyl-L-Ala-gamma-D-Glu-L-Lys-D-Ala-D-Ala)-di-trans,octa-cis-undecaprenyl diphosphate = [GlcNAc-(1-&gt;4)-Mur2Ac(oyl-L-Ala-gamma-D-Glu-L-Lys-D-Ala-D-Ala)](n+1)-di-trans,octa-cis-undecaprenyl diphosphate + di-trans,octa-cis-undecaprenyl diphosphate + H(+)</text>
        <dbReference type="Rhea" id="RHEA:23708"/>
        <dbReference type="Rhea" id="RHEA-COMP:9602"/>
        <dbReference type="Rhea" id="RHEA-COMP:9603"/>
        <dbReference type="ChEBI" id="CHEBI:15378"/>
        <dbReference type="ChEBI" id="CHEBI:58405"/>
        <dbReference type="ChEBI" id="CHEBI:60033"/>
        <dbReference type="ChEBI" id="CHEBI:78435"/>
        <dbReference type="EC" id="2.4.99.28"/>
    </reaction>
</comment>
<evidence type="ECO:0000256" key="4">
    <source>
        <dbReference type="ARBA" id="ARBA00022692"/>
    </source>
</evidence>
<accession>A0A0G1A6A9</accession>
<evidence type="ECO:0000256" key="6">
    <source>
        <dbReference type="ARBA" id="ARBA00022984"/>
    </source>
</evidence>
<dbReference type="GO" id="GO:0051301">
    <property type="term" value="P:cell division"/>
    <property type="evidence" value="ECO:0007669"/>
    <property type="project" value="InterPro"/>
</dbReference>
<feature type="transmembrane region" description="Helical" evidence="16">
    <location>
        <begin position="333"/>
        <end position="352"/>
    </location>
</feature>
<organism evidence="17 18">
    <name type="scientific">candidate division WWE3 bacterium GW2011_GWA1_41_8</name>
    <dbReference type="NCBI Taxonomy" id="1619103"/>
    <lineage>
        <taxon>Bacteria</taxon>
        <taxon>Katanobacteria</taxon>
    </lineage>
</organism>
<comment type="subcellular location">
    <subcellularLocation>
        <location evidence="1">Membrane</location>
        <topology evidence="1">Multi-pass membrane protein</topology>
    </subcellularLocation>
</comment>
<feature type="transmembrane region" description="Helical" evidence="16">
    <location>
        <begin position="20"/>
        <end position="42"/>
    </location>
</feature>
<keyword evidence="6" id="KW-0573">Peptidoglycan synthesis</keyword>
<keyword evidence="7 16" id="KW-1133">Transmembrane helix</keyword>
<dbReference type="GO" id="GO:0015648">
    <property type="term" value="F:lipid-linked peptidoglycan transporter activity"/>
    <property type="evidence" value="ECO:0007669"/>
    <property type="project" value="TreeGrafter"/>
</dbReference>
<proteinExistence type="inferred from homology"/>
<keyword evidence="4 16" id="KW-0812">Transmembrane</keyword>
<feature type="transmembrane region" description="Helical" evidence="16">
    <location>
        <begin position="215"/>
        <end position="236"/>
    </location>
</feature>
<dbReference type="AlphaFoldDB" id="A0A0G1A6A9"/>
<gene>
    <name evidence="17" type="ORF">UU80_C0040G0001</name>
</gene>
<evidence type="ECO:0000256" key="15">
    <source>
        <dbReference type="ARBA" id="ARBA00049902"/>
    </source>
</evidence>
<evidence type="ECO:0000313" key="17">
    <source>
        <dbReference type="EMBL" id="KKS20868.1"/>
    </source>
</evidence>
<name>A0A0G1A6A9_UNCKA</name>
<keyword evidence="8 16" id="KW-0472">Membrane</keyword>
<evidence type="ECO:0000256" key="3">
    <source>
        <dbReference type="ARBA" id="ARBA00022679"/>
    </source>
</evidence>
<evidence type="ECO:0000256" key="13">
    <source>
        <dbReference type="ARBA" id="ARBA00041418"/>
    </source>
</evidence>
<evidence type="ECO:0000256" key="14">
    <source>
        <dbReference type="ARBA" id="ARBA00044770"/>
    </source>
</evidence>
<dbReference type="GO" id="GO:0008955">
    <property type="term" value="F:peptidoglycan glycosyltransferase activity"/>
    <property type="evidence" value="ECO:0007669"/>
    <property type="project" value="UniProtKB-EC"/>
</dbReference>
<feature type="transmembrane region" description="Helical" evidence="16">
    <location>
        <begin position="48"/>
        <end position="71"/>
    </location>
</feature>
<dbReference type="EC" id="2.4.99.28" evidence="14"/>
<dbReference type="Proteomes" id="UP000034920">
    <property type="component" value="Unassembled WGS sequence"/>
</dbReference>